<proteinExistence type="predicted"/>
<dbReference type="Proteomes" id="UP000320085">
    <property type="component" value="Unassembled WGS sequence"/>
</dbReference>
<dbReference type="Pfam" id="PF03130">
    <property type="entry name" value="HEAT_PBS"/>
    <property type="match status" value="1"/>
</dbReference>
<evidence type="ECO:0000313" key="2">
    <source>
        <dbReference type="EMBL" id="TQN45534.1"/>
    </source>
</evidence>
<dbReference type="PANTHER" id="PTHR12697">
    <property type="entry name" value="PBS LYASE HEAT-LIKE PROTEIN"/>
    <property type="match status" value="1"/>
</dbReference>
<dbReference type="PANTHER" id="PTHR12697:SF5">
    <property type="entry name" value="DEOXYHYPUSINE HYDROXYLASE"/>
    <property type="match status" value="1"/>
</dbReference>
<dbReference type="Gene3D" id="1.25.40.10">
    <property type="entry name" value="Tetratricopeptide repeat domain"/>
    <property type="match status" value="1"/>
</dbReference>
<dbReference type="SUPFAM" id="SSF48371">
    <property type="entry name" value="ARM repeat"/>
    <property type="match status" value="2"/>
</dbReference>
<dbReference type="InterPro" id="IPR011989">
    <property type="entry name" value="ARM-like"/>
</dbReference>
<dbReference type="SUPFAM" id="SSF48452">
    <property type="entry name" value="TPR-like"/>
    <property type="match status" value="1"/>
</dbReference>
<dbReference type="InterPro" id="IPR016024">
    <property type="entry name" value="ARM-type_fold"/>
</dbReference>
<evidence type="ECO:0000256" key="1">
    <source>
        <dbReference type="PROSITE-ProRule" id="PRU00339"/>
    </source>
</evidence>
<dbReference type="GO" id="GO:0016491">
    <property type="term" value="F:oxidoreductase activity"/>
    <property type="evidence" value="ECO:0007669"/>
    <property type="project" value="TreeGrafter"/>
</dbReference>
<feature type="repeat" description="TPR" evidence="1">
    <location>
        <begin position="372"/>
        <end position="405"/>
    </location>
</feature>
<dbReference type="RefSeq" id="WP_141824732.1">
    <property type="nucleotide sequence ID" value="NZ_BAAAQC010000013.1"/>
</dbReference>
<dbReference type="Gene3D" id="1.25.10.10">
    <property type="entry name" value="Leucine-rich Repeat Variant"/>
    <property type="match status" value="2"/>
</dbReference>
<organism evidence="2 3">
    <name type="scientific">Humibacillus xanthopallidus</name>
    <dbReference type="NCBI Taxonomy" id="412689"/>
    <lineage>
        <taxon>Bacteria</taxon>
        <taxon>Bacillati</taxon>
        <taxon>Actinomycetota</taxon>
        <taxon>Actinomycetes</taxon>
        <taxon>Micrococcales</taxon>
        <taxon>Intrasporangiaceae</taxon>
        <taxon>Humibacillus</taxon>
    </lineage>
</organism>
<dbReference type="SMART" id="SM00567">
    <property type="entry name" value="EZ_HEAT"/>
    <property type="match status" value="7"/>
</dbReference>
<reference evidence="2 3" key="1">
    <citation type="submission" date="2019-06" db="EMBL/GenBank/DDBJ databases">
        <title>Sequencing the genomes of 1000 actinobacteria strains.</title>
        <authorList>
            <person name="Klenk H.-P."/>
        </authorList>
    </citation>
    <scope>NUCLEOTIDE SEQUENCE [LARGE SCALE GENOMIC DNA]</scope>
    <source>
        <strain evidence="2 3">DSM 21776</strain>
    </source>
</reference>
<dbReference type="EMBL" id="VFQF01000003">
    <property type="protein sequence ID" value="TQN45534.1"/>
    <property type="molecule type" value="Genomic_DNA"/>
</dbReference>
<comment type="caution">
    <text evidence="2">The sequence shown here is derived from an EMBL/GenBank/DDBJ whole genome shotgun (WGS) entry which is preliminary data.</text>
</comment>
<dbReference type="AlphaFoldDB" id="A0A543PN82"/>
<dbReference type="InterPro" id="IPR011990">
    <property type="entry name" value="TPR-like_helical_dom_sf"/>
</dbReference>
<keyword evidence="1" id="KW-0802">TPR repeat</keyword>
<dbReference type="SMART" id="SM00028">
    <property type="entry name" value="TPR"/>
    <property type="match status" value="2"/>
</dbReference>
<evidence type="ECO:0000313" key="3">
    <source>
        <dbReference type="Proteomes" id="UP000320085"/>
    </source>
</evidence>
<dbReference type="InterPro" id="IPR004155">
    <property type="entry name" value="PBS_lyase_HEAT"/>
</dbReference>
<dbReference type="OrthoDB" id="3884680at2"/>
<name>A0A543PN82_9MICO</name>
<feature type="repeat" description="TPR" evidence="1">
    <location>
        <begin position="407"/>
        <end position="440"/>
    </location>
</feature>
<protein>
    <submittedName>
        <fullName evidence="2">HEAT repeat protein</fullName>
    </submittedName>
</protein>
<accession>A0A543PN82</accession>
<gene>
    <name evidence="2" type="ORF">FHX52_4774</name>
</gene>
<dbReference type="PROSITE" id="PS50005">
    <property type="entry name" value="TPR"/>
    <property type="match status" value="2"/>
</dbReference>
<sequence length="460" mass="48364">MPLFGPPKIDKLIAKGDVAGLVRALAYTKDRQIPTDAAAALTAFGAAAVEPLASVARDPRSPGRWYASEALSRVADPRAADALLAALGDESDVVRKAAVAALGGMRDVRAVDPLLGILADPRDDVRGAAVAALGEIGDRRAVEPLVGELTGEWSGLAVDALGQIGDVRAVEALCQVMFDASWRPRWRAADVLGDLGDVRAVESLIRALLDEELAAKDAHDSLAFARALGGLDPSRSSSLQAASDDQTAFVRTHAAMALGRLGDPRAVEPLRAALRELDQRGGGSAFREAARAALRSLGASETESSGGSDLSMGGRAEATGLTRQPKSLTINLGDVEESTLQAIIEVDQSMVIAQEARSDLVTPALAHQALSAKAYEHRADAFAQNREFSSAADEYREAIRTAPYEDEVLWMSLGGVLSELRAYPDALEALQTAYAINPTNDDVIRNLSVAQANSRSAATS</sequence>
<dbReference type="Pfam" id="PF13646">
    <property type="entry name" value="HEAT_2"/>
    <property type="match status" value="2"/>
</dbReference>
<dbReference type="InterPro" id="IPR019734">
    <property type="entry name" value="TPR_rpt"/>
</dbReference>